<gene>
    <name evidence="1" type="ORF">ElyMa_002095300</name>
</gene>
<reference evidence="1 2" key="1">
    <citation type="journal article" date="2021" name="Elife">
        <title>Chloroplast acquisition without the gene transfer in kleptoplastic sea slugs, Plakobranchus ocellatus.</title>
        <authorList>
            <person name="Maeda T."/>
            <person name="Takahashi S."/>
            <person name="Yoshida T."/>
            <person name="Shimamura S."/>
            <person name="Takaki Y."/>
            <person name="Nagai Y."/>
            <person name="Toyoda A."/>
            <person name="Suzuki Y."/>
            <person name="Arimoto A."/>
            <person name="Ishii H."/>
            <person name="Satoh N."/>
            <person name="Nishiyama T."/>
            <person name="Hasebe M."/>
            <person name="Maruyama T."/>
            <person name="Minagawa J."/>
            <person name="Obokata J."/>
            <person name="Shigenobu S."/>
        </authorList>
    </citation>
    <scope>NUCLEOTIDE SEQUENCE [LARGE SCALE GENOMIC DNA]</scope>
</reference>
<evidence type="ECO:0000313" key="1">
    <source>
        <dbReference type="EMBL" id="GFR71493.1"/>
    </source>
</evidence>
<protein>
    <submittedName>
        <fullName evidence="1">Uncharacterized protein</fullName>
    </submittedName>
</protein>
<proteinExistence type="predicted"/>
<sequence>MEDLQPLNGQHATNFKHCLLPGTHFTDGILWRGGRSGCRKAITTGVVGGNQTDSRWIKNPTSSHAVPQKEMVIVLHRRFGCLNFNVPVNCEVISGTALGAIESVLPRYDVRSACVHLTRSHYPDTGPTRLNTKSIIPDTRRISCLYQF</sequence>
<evidence type="ECO:0000313" key="2">
    <source>
        <dbReference type="Proteomes" id="UP000762676"/>
    </source>
</evidence>
<accession>A0AAV4FFM3</accession>
<organism evidence="1 2">
    <name type="scientific">Elysia marginata</name>
    <dbReference type="NCBI Taxonomy" id="1093978"/>
    <lineage>
        <taxon>Eukaryota</taxon>
        <taxon>Metazoa</taxon>
        <taxon>Spiralia</taxon>
        <taxon>Lophotrochozoa</taxon>
        <taxon>Mollusca</taxon>
        <taxon>Gastropoda</taxon>
        <taxon>Heterobranchia</taxon>
        <taxon>Euthyneura</taxon>
        <taxon>Panpulmonata</taxon>
        <taxon>Sacoglossa</taxon>
        <taxon>Placobranchoidea</taxon>
        <taxon>Plakobranchidae</taxon>
        <taxon>Elysia</taxon>
    </lineage>
</organism>
<dbReference type="Proteomes" id="UP000762676">
    <property type="component" value="Unassembled WGS sequence"/>
</dbReference>
<dbReference type="AlphaFoldDB" id="A0AAV4FFM3"/>
<comment type="caution">
    <text evidence="1">The sequence shown here is derived from an EMBL/GenBank/DDBJ whole genome shotgun (WGS) entry which is preliminary data.</text>
</comment>
<keyword evidence="2" id="KW-1185">Reference proteome</keyword>
<name>A0AAV4FFM3_9GAST</name>
<dbReference type="EMBL" id="BMAT01004292">
    <property type="protein sequence ID" value="GFR71493.1"/>
    <property type="molecule type" value="Genomic_DNA"/>
</dbReference>